<name>A0A1Y1X9M7_9FUNG</name>
<feature type="region of interest" description="Disordered" evidence="1">
    <location>
        <begin position="747"/>
        <end position="768"/>
    </location>
</feature>
<sequence length="768" mass="90222">MTFLSKFLHLGVINFLITLFINVSYGQDTTIQILLDKPDVIKMSYWKNYSTLSDENLLKLKTGNSTNHVYFTYNINESYEKKELKDYKNYVDYIINELKTSTVDMFILDENFLFSDVAPIESSYVEDTFQLRQFHQYYLDMTDYIKKEELSFHDPKILEKGYLDGHLYGLPYEVDYDLFYYTDSNNNNNNNNNNNLQNSILEQKNWKDLLSMKNGGKNPLGLGLGNDEELLKLFTEYMSNNYDILDNPEEKFEMFYNDKSSDLFNDFRNFVKQSTTMNIKDFMSLGQEDAYNSFINGEIDLFKGKASHYDPIVQNNQNKPIKLSLPPKSLTVKSRKFLVINGNSKINRQQLIDTALKLTSKEMQLFRAENFGTIPTFDITQKGKEQIISNYCNEKSDLCGFLERMKSIDLKEFFNGHYNSPFMEVRLLLPQNLKQFLMKTNEPKRIATIFDNIKNLIIEQWNHRNVSKLSIYLPMVIFTLFSVAVMAMVYKNRNHPYLKPFSPNLCLLIILGFILRIISPQFLIRNDSIRNCQIYRIYDTIQTDLAVFPMFAITYRIFTIYTGKTRFNFSKVLNNKNLFKCIIIAIGFMICLSIFISLVFKSYIVSAGNIETYRHPICKFVGGFDYSIFERWINRFVFFGMVIMIIKTYRISKHYGQFSFVFILILNFLIEHTEDLLLSIIPSNGFFIYYSLVFIVSMIMYVVCIYLLVGNKLIYIMRHPAYEESNNSENYTIDYLSTTDMSRFLPMQKDNNSKNKTSVVVSKYETEP</sequence>
<comment type="caution">
    <text evidence="4">The sequence shown here is derived from an EMBL/GenBank/DDBJ whole genome shotgun (WGS) entry which is preliminary data.</text>
</comment>
<evidence type="ECO:0000313" key="5">
    <source>
        <dbReference type="Proteomes" id="UP000193944"/>
    </source>
</evidence>
<keyword evidence="3" id="KW-0732">Signal</keyword>
<organism evidence="4 5">
    <name type="scientific">Anaeromyces robustus</name>
    <dbReference type="NCBI Taxonomy" id="1754192"/>
    <lineage>
        <taxon>Eukaryota</taxon>
        <taxon>Fungi</taxon>
        <taxon>Fungi incertae sedis</taxon>
        <taxon>Chytridiomycota</taxon>
        <taxon>Chytridiomycota incertae sedis</taxon>
        <taxon>Neocallimastigomycetes</taxon>
        <taxon>Neocallimastigales</taxon>
        <taxon>Neocallimastigaceae</taxon>
        <taxon>Anaeromyces</taxon>
    </lineage>
</organism>
<dbReference type="Gene3D" id="3.40.190.10">
    <property type="entry name" value="Periplasmic binding protein-like II"/>
    <property type="match status" value="1"/>
</dbReference>
<feature type="transmembrane region" description="Helical" evidence="2">
    <location>
        <begin position="578"/>
        <end position="600"/>
    </location>
</feature>
<protein>
    <recommendedName>
        <fullName evidence="6">G-protein coupled receptors family 3 profile domain-containing protein</fullName>
    </recommendedName>
</protein>
<feature type="transmembrane region" description="Helical" evidence="2">
    <location>
        <begin position="687"/>
        <end position="709"/>
    </location>
</feature>
<dbReference type="EMBL" id="MCFG01000094">
    <property type="protein sequence ID" value="ORX82460.1"/>
    <property type="molecule type" value="Genomic_DNA"/>
</dbReference>
<proteinExistence type="predicted"/>
<gene>
    <name evidence="4" type="ORF">BCR32DRAFT_267614</name>
</gene>
<reference evidence="4 5" key="1">
    <citation type="submission" date="2016-08" db="EMBL/GenBank/DDBJ databases">
        <title>A Parts List for Fungal Cellulosomes Revealed by Comparative Genomics.</title>
        <authorList>
            <consortium name="DOE Joint Genome Institute"/>
            <person name="Haitjema C.H."/>
            <person name="Gilmore S.P."/>
            <person name="Henske J.K."/>
            <person name="Solomon K.V."/>
            <person name="De Groot R."/>
            <person name="Kuo A."/>
            <person name="Mondo S.J."/>
            <person name="Salamov A.A."/>
            <person name="Labutti K."/>
            <person name="Zhao Z."/>
            <person name="Chiniquy J."/>
            <person name="Barry K."/>
            <person name="Brewer H.M."/>
            <person name="Purvine S.O."/>
            <person name="Wright A.T."/>
            <person name="Boxma B."/>
            <person name="Van Alen T."/>
            <person name="Hackstein J.H."/>
            <person name="Baker S.E."/>
            <person name="Grigoriev I.V."/>
            <person name="O'Malley M.A."/>
        </authorList>
    </citation>
    <scope>NUCLEOTIDE SEQUENCE [LARGE SCALE GENOMIC DNA]</scope>
    <source>
        <strain evidence="4 5">S4</strain>
    </source>
</reference>
<keyword evidence="2" id="KW-1133">Transmembrane helix</keyword>
<evidence type="ECO:0008006" key="6">
    <source>
        <dbReference type="Google" id="ProtNLM"/>
    </source>
</evidence>
<feature type="transmembrane region" description="Helical" evidence="2">
    <location>
        <begin position="471"/>
        <end position="490"/>
    </location>
</feature>
<dbReference type="AlphaFoldDB" id="A0A1Y1X9M7"/>
<dbReference type="OrthoDB" id="10390619at2759"/>
<feature type="signal peptide" evidence="3">
    <location>
        <begin position="1"/>
        <end position="26"/>
    </location>
</feature>
<reference evidence="4 5" key="2">
    <citation type="submission" date="2016-08" db="EMBL/GenBank/DDBJ databases">
        <title>Pervasive Adenine N6-methylation of Active Genes in Fungi.</title>
        <authorList>
            <consortium name="DOE Joint Genome Institute"/>
            <person name="Mondo S.J."/>
            <person name="Dannebaum R.O."/>
            <person name="Kuo R.C."/>
            <person name="Labutti K."/>
            <person name="Haridas S."/>
            <person name="Kuo A."/>
            <person name="Salamov A."/>
            <person name="Ahrendt S.R."/>
            <person name="Lipzen A."/>
            <person name="Sullivan W."/>
            <person name="Andreopoulos W.B."/>
            <person name="Clum A."/>
            <person name="Lindquist E."/>
            <person name="Daum C."/>
            <person name="Ramamoorthy G.K."/>
            <person name="Gryganskyi A."/>
            <person name="Culley D."/>
            <person name="Magnuson J.K."/>
            <person name="James T.Y."/>
            <person name="O'Malley M.A."/>
            <person name="Stajich J.E."/>
            <person name="Spatafora J.W."/>
            <person name="Visel A."/>
            <person name="Grigoriev I.V."/>
        </authorList>
    </citation>
    <scope>NUCLEOTIDE SEQUENCE [LARGE SCALE GENOMIC DNA]</scope>
    <source>
        <strain evidence="4 5">S4</strain>
    </source>
</reference>
<evidence type="ECO:0000256" key="3">
    <source>
        <dbReference type="SAM" id="SignalP"/>
    </source>
</evidence>
<accession>A0A1Y1X9M7</accession>
<feature type="transmembrane region" description="Helical" evidence="2">
    <location>
        <begin position="502"/>
        <end position="523"/>
    </location>
</feature>
<dbReference type="Proteomes" id="UP000193944">
    <property type="component" value="Unassembled WGS sequence"/>
</dbReference>
<evidence type="ECO:0000256" key="1">
    <source>
        <dbReference type="SAM" id="MobiDB-lite"/>
    </source>
</evidence>
<feature type="chain" id="PRO_5012982760" description="G-protein coupled receptors family 3 profile domain-containing protein" evidence="3">
    <location>
        <begin position="27"/>
        <end position="768"/>
    </location>
</feature>
<keyword evidence="2" id="KW-0812">Transmembrane</keyword>
<dbReference type="SUPFAM" id="SSF53850">
    <property type="entry name" value="Periplasmic binding protein-like II"/>
    <property type="match status" value="1"/>
</dbReference>
<keyword evidence="5" id="KW-1185">Reference proteome</keyword>
<feature type="transmembrane region" description="Helical" evidence="2">
    <location>
        <begin position="535"/>
        <end position="558"/>
    </location>
</feature>
<evidence type="ECO:0000256" key="2">
    <source>
        <dbReference type="SAM" id="Phobius"/>
    </source>
</evidence>
<keyword evidence="2" id="KW-0472">Membrane</keyword>
<evidence type="ECO:0000313" key="4">
    <source>
        <dbReference type="EMBL" id="ORX82460.1"/>
    </source>
</evidence>